<dbReference type="PANTHER" id="PTHR43102">
    <property type="entry name" value="SLR1143 PROTEIN"/>
    <property type="match status" value="1"/>
</dbReference>
<dbReference type="Pfam" id="PF01590">
    <property type="entry name" value="GAF"/>
    <property type="match status" value="1"/>
</dbReference>
<dbReference type="EMBL" id="NBBI01000001">
    <property type="protein sequence ID" value="OWK33545.1"/>
    <property type="molecule type" value="Genomic_DNA"/>
</dbReference>
<organism evidence="2 3">
    <name type="scientific">Sphingomonas dokdonensis</name>
    <dbReference type="NCBI Taxonomy" id="344880"/>
    <lineage>
        <taxon>Bacteria</taxon>
        <taxon>Pseudomonadati</taxon>
        <taxon>Pseudomonadota</taxon>
        <taxon>Alphaproteobacteria</taxon>
        <taxon>Sphingomonadales</taxon>
        <taxon>Sphingomonadaceae</taxon>
        <taxon>Sphingomonas</taxon>
    </lineage>
</organism>
<dbReference type="Gene3D" id="3.30.450.40">
    <property type="match status" value="1"/>
</dbReference>
<dbReference type="InterPro" id="IPR003018">
    <property type="entry name" value="GAF"/>
</dbReference>
<evidence type="ECO:0000259" key="1">
    <source>
        <dbReference type="SMART" id="SM00065"/>
    </source>
</evidence>
<dbReference type="AlphaFoldDB" id="A0A245ZUY2"/>
<dbReference type="PANTHER" id="PTHR43102:SF2">
    <property type="entry name" value="GAF DOMAIN-CONTAINING PROTEIN"/>
    <property type="match status" value="1"/>
</dbReference>
<protein>
    <submittedName>
        <fullName evidence="2">GAF domain protein</fullName>
    </submittedName>
</protein>
<dbReference type="SMART" id="SM00065">
    <property type="entry name" value="GAF"/>
    <property type="match status" value="1"/>
</dbReference>
<evidence type="ECO:0000313" key="3">
    <source>
        <dbReference type="Proteomes" id="UP000197290"/>
    </source>
</evidence>
<proteinExistence type="predicted"/>
<gene>
    <name evidence="2" type="ORF">SPDO_04240</name>
</gene>
<dbReference type="SUPFAM" id="SSF55781">
    <property type="entry name" value="GAF domain-like"/>
    <property type="match status" value="1"/>
</dbReference>
<dbReference type="InterPro" id="IPR029016">
    <property type="entry name" value="GAF-like_dom_sf"/>
</dbReference>
<name>A0A245ZUY2_9SPHN</name>
<dbReference type="RefSeq" id="WP_211279972.1">
    <property type="nucleotide sequence ID" value="NZ_NBBI01000001.1"/>
</dbReference>
<reference evidence="2 3" key="1">
    <citation type="submission" date="2017-03" db="EMBL/GenBank/DDBJ databases">
        <title>Genome sequence of Sphingomonas dokdonensis DSM 21029.</title>
        <authorList>
            <person name="Poehlein A."/>
            <person name="Wuebbeler J.H."/>
            <person name="Steinbuechel A."/>
            <person name="Daniel R."/>
        </authorList>
    </citation>
    <scope>NUCLEOTIDE SEQUENCE [LARGE SCALE GENOMIC DNA]</scope>
    <source>
        <strain evidence="2 3">DSM 21029</strain>
    </source>
</reference>
<sequence>MDDKLNEGTPAQSEALGRQEVVRQAAVYASGVLSMADNPALQQLVEEAAQYFCVPMAAVSIIDRDRQWFPAGHGLDVTETAREVSFCDYAIKQADEILTVLDARYDPRFRDNPMVTGPTHVRFYLGCPLLDANGRALGALCVIGVDPRAHVSEEEYARLRALASEATRIITHHQLSPVDRTTALDTIGSQIEDLIRSGDESLVTDLDAMLRRLERQEDRERRRGK</sequence>
<accession>A0A245ZUY2</accession>
<comment type="caution">
    <text evidence="2">The sequence shown here is derived from an EMBL/GenBank/DDBJ whole genome shotgun (WGS) entry which is preliminary data.</text>
</comment>
<keyword evidence="3" id="KW-1185">Reference proteome</keyword>
<evidence type="ECO:0000313" key="2">
    <source>
        <dbReference type="EMBL" id="OWK33545.1"/>
    </source>
</evidence>
<feature type="domain" description="GAF" evidence="1">
    <location>
        <begin position="36"/>
        <end position="180"/>
    </location>
</feature>
<dbReference type="Proteomes" id="UP000197290">
    <property type="component" value="Unassembled WGS sequence"/>
</dbReference>